<feature type="transmembrane region" description="Helical" evidence="8">
    <location>
        <begin position="336"/>
        <end position="360"/>
    </location>
</feature>
<dbReference type="RefSeq" id="WP_204013092.1">
    <property type="nucleotide sequence ID" value="NZ_BOOZ01000043.1"/>
</dbReference>
<evidence type="ECO:0000256" key="3">
    <source>
        <dbReference type="ARBA" id="ARBA00022676"/>
    </source>
</evidence>
<keyword evidence="6 8" id="KW-1133">Transmembrane helix</keyword>
<dbReference type="InterPro" id="IPR038731">
    <property type="entry name" value="RgtA/B/C-like"/>
</dbReference>
<evidence type="ECO:0000256" key="6">
    <source>
        <dbReference type="ARBA" id="ARBA00022989"/>
    </source>
</evidence>
<dbReference type="InterPro" id="IPR050297">
    <property type="entry name" value="LipidA_mod_glycosyltrf_83"/>
</dbReference>
<evidence type="ECO:0000256" key="2">
    <source>
        <dbReference type="ARBA" id="ARBA00022475"/>
    </source>
</evidence>
<organism evidence="10 11">
    <name type="scientific">Micromonospora andamanensis</name>
    <dbReference type="NCBI Taxonomy" id="1287068"/>
    <lineage>
        <taxon>Bacteria</taxon>
        <taxon>Bacillati</taxon>
        <taxon>Actinomycetota</taxon>
        <taxon>Actinomycetes</taxon>
        <taxon>Micromonosporales</taxon>
        <taxon>Micromonosporaceae</taxon>
        <taxon>Micromonospora</taxon>
    </lineage>
</organism>
<keyword evidence="4" id="KW-0808">Transferase</keyword>
<proteinExistence type="predicted"/>
<dbReference type="PANTHER" id="PTHR33908:SF11">
    <property type="entry name" value="MEMBRANE PROTEIN"/>
    <property type="match status" value="1"/>
</dbReference>
<dbReference type="EMBL" id="BOOZ01000043">
    <property type="protein sequence ID" value="GIJ12088.1"/>
    <property type="molecule type" value="Genomic_DNA"/>
</dbReference>
<name>A0ABQ4I2E8_9ACTN</name>
<comment type="caution">
    <text evidence="10">The sequence shown here is derived from an EMBL/GenBank/DDBJ whole genome shotgun (WGS) entry which is preliminary data.</text>
</comment>
<evidence type="ECO:0000256" key="8">
    <source>
        <dbReference type="SAM" id="Phobius"/>
    </source>
</evidence>
<evidence type="ECO:0000256" key="5">
    <source>
        <dbReference type="ARBA" id="ARBA00022692"/>
    </source>
</evidence>
<feature type="transmembrane region" description="Helical" evidence="8">
    <location>
        <begin position="21"/>
        <end position="42"/>
    </location>
</feature>
<keyword evidence="5 8" id="KW-0812">Transmembrane</keyword>
<feature type="domain" description="Glycosyltransferase RgtA/B/C/D-like" evidence="9">
    <location>
        <begin position="67"/>
        <end position="225"/>
    </location>
</feature>
<feature type="transmembrane region" description="Helical" evidence="8">
    <location>
        <begin position="166"/>
        <end position="196"/>
    </location>
</feature>
<feature type="transmembrane region" description="Helical" evidence="8">
    <location>
        <begin position="88"/>
        <end position="109"/>
    </location>
</feature>
<dbReference type="PANTHER" id="PTHR33908">
    <property type="entry name" value="MANNOSYLTRANSFERASE YKCB-RELATED"/>
    <property type="match status" value="1"/>
</dbReference>
<feature type="transmembrane region" description="Helical" evidence="8">
    <location>
        <begin position="284"/>
        <end position="301"/>
    </location>
</feature>
<evidence type="ECO:0000256" key="7">
    <source>
        <dbReference type="ARBA" id="ARBA00023136"/>
    </source>
</evidence>
<evidence type="ECO:0000259" key="9">
    <source>
        <dbReference type="Pfam" id="PF13231"/>
    </source>
</evidence>
<keyword evidence="2" id="KW-1003">Cell membrane</keyword>
<reference evidence="10 11" key="1">
    <citation type="submission" date="2021-01" db="EMBL/GenBank/DDBJ databases">
        <title>Whole genome shotgun sequence of Verrucosispora andamanensis NBRC 109075.</title>
        <authorList>
            <person name="Komaki H."/>
            <person name="Tamura T."/>
        </authorList>
    </citation>
    <scope>NUCLEOTIDE SEQUENCE [LARGE SCALE GENOMIC DNA]</scope>
    <source>
        <strain evidence="10 11">NBRC 109075</strain>
    </source>
</reference>
<sequence length="507" mass="54413">MAGVPQADTEKARPSRASLPPFAFAPVAVAAAVVAVALMATASRYGYHRDELYFRVLGFHPSWGYVDQPPGTPLLARASVQIFGDSLWGLRVPAMLATVGVAVLLALVAREVGAGRWGQGLAAVGAAGTFPLVFGHVLLTATVDMVAWVLVLLFAMRALLRQEPRWWLAVGAVVGVSLWFKLLVVLLLAVLAVALLLVGPRSALASRWLWAGALLALALGSPMVAYQVVNDFPQLTMAQALQENKGEEARILLVPFQLSLVGLTLVPIFIAGMVALVRRPALRPVRALAVGYGILLVVMFLLAAQPYYSLGLFLTIYAVGAARAEMWSGTVPRRVALAAAVVVNVVAAVAFALPVFSIAAQAQLGITEINQATRDQIGWPEYTRQVTDVVTALPPQQRASAVVITSNYGEYGALHRYGSGLSTARLYSGHNELHRLGSPPERARVAVLVGFGEDGSTVRQWFASCEVAEHLDHGLGVGNEEQGRPITVCRDPRESWAVLWPRFQHYS</sequence>
<evidence type="ECO:0000256" key="4">
    <source>
        <dbReference type="ARBA" id="ARBA00022679"/>
    </source>
</evidence>
<feature type="transmembrane region" description="Helical" evidence="8">
    <location>
        <begin position="208"/>
        <end position="229"/>
    </location>
</feature>
<keyword evidence="3" id="KW-0328">Glycosyltransferase</keyword>
<protein>
    <recommendedName>
        <fullName evidence="9">Glycosyltransferase RgtA/B/C/D-like domain-containing protein</fullName>
    </recommendedName>
</protein>
<gene>
    <name evidence="10" type="ORF">Van01_53020</name>
</gene>
<evidence type="ECO:0000313" key="10">
    <source>
        <dbReference type="EMBL" id="GIJ12088.1"/>
    </source>
</evidence>
<keyword evidence="11" id="KW-1185">Reference proteome</keyword>
<dbReference type="Proteomes" id="UP000647017">
    <property type="component" value="Unassembled WGS sequence"/>
</dbReference>
<evidence type="ECO:0000256" key="1">
    <source>
        <dbReference type="ARBA" id="ARBA00004651"/>
    </source>
</evidence>
<comment type="subcellular location">
    <subcellularLocation>
        <location evidence="1">Cell membrane</location>
        <topology evidence="1">Multi-pass membrane protein</topology>
    </subcellularLocation>
</comment>
<accession>A0ABQ4I2E8</accession>
<dbReference type="Pfam" id="PF13231">
    <property type="entry name" value="PMT_2"/>
    <property type="match status" value="1"/>
</dbReference>
<keyword evidence="7 8" id="KW-0472">Membrane</keyword>
<feature type="transmembrane region" description="Helical" evidence="8">
    <location>
        <begin position="249"/>
        <end position="277"/>
    </location>
</feature>
<evidence type="ECO:0000313" key="11">
    <source>
        <dbReference type="Proteomes" id="UP000647017"/>
    </source>
</evidence>
<feature type="transmembrane region" description="Helical" evidence="8">
    <location>
        <begin position="121"/>
        <end position="154"/>
    </location>
</feature>